<proteinExistence type="predicted"/>
<evidence type="ECO:0000313" key="1">
    <source>
        <dbReference type="EMBL" id="MBE8721906.1"/>
    </source>
</evidence>
<dbReference type="Proteomes" id="UP000618319">
    <property type="component" value="Unassembled WGS sequence"/>
</dbReference>
<sequence length="67" mass="7415">MGFTESAFANTKDGHVLVGLMDTGQAVKGFYLGMRLCFTRIVYLARLNNLGNVQSLKVRFVNAKPFS</sequence>
<reference evidence="1 2" key="1">
    <citation type="submission" date="2018-02" db="EMBL/GenBank/DDBJ databases">
        <title>Sphingobacterium KA21.</title>
        <authorList>
            <person name="Vasarhelyi B.M."/>
            <person name="Deshmukh S."/>
            <person name="Balint B."/>
            <person name="Kukolya J."/>
        </authorList>
    </citation>
    <scope>NUCLEOTIDE SEQUENCE [LARGE SCALE GENOMIC DNA]</scope>
    <source>
        <strain evidence="1 2">Ka21</strain>
    </source>
</reference>
<comment type="caution">
    <text evidence="1">The sequence shown here is derived from an EMBL/GenBank/DDBJ whole genome shotgun (WGS) entry which is preliminary data.</text>
</comment>
<organism evidence="1 2">
    <name type="scientific">Sphingobacterium pedocola</name>
    <dbReference type="NCBI Taxonomy" id="2082722"/>
    <lineage>
        <taxon>Bacteria</taxon>
        <taxon>Pseudomonadati</taxon>
        <taxon>Bacteroidota</taxon>
        <taxon>Sphingobacteriia</taxon>
        <taxon>Sphingobacteriales</taxon>
        <taxon>Sphingobacteriaceae</taxon>
        <taxon>Sphingobacterium</taxon>
    </lineage>
</organism>
<keyword evidence="2" id="KW-1185">Reference proteome</keyword>
<dbReference type="EMBL" id="PSKQ01000022">
    <property type="protein sequence ID" value="MBE8721906.1"/>
    <property type="molecule type" value="Genomic_DNA"/>
</dbReference>
<protein>
    <submittedName>
        <fullName evidence="1">Uncharacterized protein</fullName>
    </submittedName>
</protein>
<name>A0ABR9T985_9SPHI</name>
<gene>
    <name evidence="1" type="ORF">C4F40_14350</name>
</gene>
<accession>A0ABR9T985</accession>
<evidence type="ECO:0000313" key="2">
    <source>
        <dbReference type="Proteomes" id="UP000618319"/>
    </source>
</evidence>